<dbReference type="AlphaFoldDB" id="A0A371HWD3"/>
<name>A0A371HWD3_MUCPR</name>
<dbReference type="EMBL" id="QJKJ01001548">
    <property type="protein sequence ID" value="RDY07099.1"/>
    <property type="molecule type" value="Genomic_DNA"/>
</dbReference>
<accession>A0A371HWD3</accession>
<reference evidence="1" key="1">
    <citation type="submission" date="2018-05" db="EMBL/GenBank/DDBJ databases">
        <title>Draft genome of Mucuna pruriens seed.</title>
        <authorList>
            <person name="Nnadi N.E."/>
            <person name="Vos R."/>
            <person name="Hasami M.H."/>
            <person name="Devisetty U.K."/>
            <person name="Aguiy J.C."/>
        </authorList>
    </citation>
    <scope>NUCLEOTIDE SEQUENCE [LARGE SCALE GENOMIC DNA]</scope>
    <source>
        <strain evidence="1">JCA_2017</strain>
    </source>
</reference>
<evidence type="ECO:0000313" key="1">
    <source>
        <dbReference type="EMBL" id="RDY07099.1"/>
    </source>
</evidence>
<sequence>MAPNSCSLPPPPIFPSEKNHLKSTCHYTCALHDDVFIKILTLESIKEAWDKLKEFQGSERTKRMLVLNLRRKFKALKMKESEYVKEFLDRLSKVVTQIKLLRRKLNGQRVKKIRIFLKATKHRRSLRMEEDIEGASVTHTEDKSQSYYCYEKKSFSGKKKETKEDDIKISFHHAPTIRTTILFFFFGLDQSSNVDPAINMVMWKMFVKIKQTNRNNKPKWLRLKNKMRSSYLLSLTIQQAIRKKNDL</sequence>
<comment type="caution">
    <text evidence="1">The sequence shown here is derived from an EMBL/GenBank/DDBJ whole genome shotgun (WGS) entry which is preliminary data.</text>
</comment>
<proteinExistence type="predicted"/>
<dbReference type="PANTHER" id="PTHR35317:SF27">
    <property type="entry name" value="RETROVIRUS-RELATED POL POLYPROTEIN FROM TRANSPOSON TNT 1-94"/>
    <property type="match status" value="1"/>
</dbReference>
<organism evidence="1 2">
    <name type="scientific">Mucuna pruriens</name>
    <name type="common">Velvet bean</name>
    <name type="synonym">Dolichos pruriens</name>
    <dbReference type="NCBI Taxonomy" id="157652"/>
    <lineage>
        <taxon>Eukaryota</taxon>
        <taxon>Viridiplantae</taxon>
        <taxon>Streptophyta</taxon>
        <taxon>Embryophyta</taxon>
        <taxon>Tracheophyta</taxon>
        <taxon>Spermatophyta</taxon>
        <taxon>Magnoliopsida</taxon>
        <taxon>eudicotyledons</taxon>
        <taxon>Gunneridae</taxon>
        <taxon>Pentapetalae</taxon>
        <taxon>rosids</taxon>
        <taxon>fabids</taxon>
        <taxon>Fabales</taxon>
        <taxon>Fabaceae</taxon>
        <taxon>Papilionoideae</taxon>
        <taxon>50 kb inversion clade</taxon>
        <taxon>NPAAA clade</taxon>
        <taxon>indigoferoid/millettioid clade</taxon>
        <taxon>Phaseoleae</taxon>
        <taxon>Mucuna</taxon>
    </lineage>
</organism>
<feature type="non-terminal residue" evidence="1">
    <location>
        <position position="1"/>
    </location>
</feature>
<protein>
    <submittedName>
        <fullName evidence="1">Uncharacterized protein</fullName>
    </submittedName>
</protein>
<evidence type="ECO:0000313" key="2">
    <source>
        <dbReference type="Proteomes" id="UP000257109"/>
    </source>
</evidence>
<keyword evidence="2" id="KW-1185">Reference proteome</keyword>
<dbReference type="PANTHER" id="PTHR35317">
    <property type="entry name" value="OS04G0629600 PROTEIN"/>
    <property type="match status" value="1"/>
</dbReference>
<gene>
    <name evidence="1" type="ORF">CR513_08825</name>
</gene>
<dbReference type="STRING" id="157652.A0A371HWD3"/>
<dbReference type="Pfam" id="PF14223">
    <property type="entry name" value="Retrotran_gag_2"/>
    <property type="match status" value="1"/>
</dbReference>
<dbReference type="Proteomes" id="UP000257109">
    <property type="component" value="Unassembled WGS sequence"/>
</dbReference>